<feature type="domain" description="Plant bHLH transcription factor ACT-like" evidence="6">
    <location>
        <begin position="248"/>
        <end position="316"/>
    </location>
</feature>
<reference evidence="7 8" key="1">
    <citation type="journal article" date="2021" name="Commun. Biol.">
        <title>The genome of Shorea leprosula (Dipterocarpaceae) highlights the ecological relevance of drought in aseasonal tropical rainforests.</title>
        <authorList>
            <person name="Ng K.K.S."/>
            <person name="Kobayashi M.J."/>
            <person name="Fawcett J.A."/>
            <person name="Hatakeyama M."/>
            <person name="Paape T."/>
            <person name="Ng C.H."/>
            <person name="Ang C.C."/>
            <person name="Tnah L.H."/>
            <person name="Lee C.T."/>
            <person name="Nishiyama T."/>
            <person name="Sese J."/>
            <person name="O'Brien M.J."/>
            <person name="Copetti D."/>
            <person name="Mohd Noor M.I."/>
            <person name="Ong R.C."/>
            <person name="Putra M."/>
            <person name="Sireger I.Z."/>
            <person name="Indrioko S."/>
            <person name="Kosugi Y."/>
            <person name="Izuno A."/>
            <person name="Isagi Y."/>
            <person name="Lee S.L."/>
            <person name="Shimizu K.K."/>
        </authorList>
    </citation>
    <scope>NUCLEOTIDE SEQUENCE [LARGE SCALE GENOMIC DNA]</scope>
    <source>
        <strain evidence="7">214</strain>
    </source>
</reference>
<dbReference type="InterPro" id="IPR051358">
    <property type="entry name" value="TF_AMS/ICE1/BHLH6-like"/>
</dbReference>
<dbReference type="InterPro" id="IPR054502">
    <property type="entry name" value="bHLH-TF_ACT-like_plant"/>
</dbReference>
<dbReference type="AlphaFoldDB" id="A0AAV5IBE8"/>
<evidence type="ECO:0000256" key="3">
    <source>
        <dbReference type="ARBA" id="ARBA00023242"/>
    </source>
</evidence>
<evidence type="ECO:0000313" key="8">
    <source>
        <dbReference type="Proteomes" id="UP001054252"/>
    </source>
</evidence>
<keyword evidence="8" id="KW-1185">Reference proteome</keyword>
<evidence type="ECO:0000256" key="4">
    <source>
        <dbReference type="SAM" id="MobiDB-lite"/>
    </source>
</evidence>
<dbReference type="PANTHER" id="PTHR31945:SF15">
    <property type="entry name" value="TRANSCRIPTION FACTOR BHLH61-RELATED"/>
    <property type="match status" value="1"/>
</dbReference>
<dbReference type="Proteomes" id="UP001054252">
    <property type="component" value="Unassembled WGS sequence"/>
</dbReference>
<dbReference type="EMBL" id="BPVZ01000008">
    <property type="protein sequence ID" value="GKU94994.1"/>
    <property type="molecule type" value="Genomic_DNA"/>
</dbReference>
<feature type="region of interest" description="Disordered" evidence="4">
    <location>
        <begin position="28"/>
        <end position="49"/>
    </location>
</feature>
<dbReference type="GO" id="GO:0043565">
    <property type="term" value="F:sequence-specific DNA binding"/>
    <property type="evidence" value="ECO:0007669"/>
    <property type="project" value="TreeGrafter"/>
</dbReference>
<evidence type="ECO:0000256" key="1">
    <source>
        <dbReference type="ARBA" id="ARBA00004123"/>
    </source>
</evidence>
<keyword evidence="5" id="KW-0812">Transmembrane</keyword>
<comment type="caution">
    <text evidence="7">The sequence shown here is derived from an EMBL/GenBank/DDBJ whole genome shotgun (WGS) entry which is preliminary data.</text>
</comment>
<evidence type="ECO:0000256" key="2">
    <source>
        <dbReference type="ARBA" id="ARBA00023125"/>
    </source>
</evidence>
<dbReference type="Pfam" id="PF22754">
    <property type="entry name" value="bHLH-TF_ACT-like_plant"/>
    <property type="match status" value="1"/>
</dbReference>
<protein>
    <recommendedName>
        <fullName evidence="6">Plant bHLH transcription factor ACT-like domain-containing protein</fullName>
    </recommendedName>
</protein>
<keyword evidence="5" id="KW-1133">Transmembrane helix</keyword>
<evidence type="ECO:0000313" key="7">
    <source>
        <dbReference type="EMBL" id="GKU94994.1"/>
    </source>
</evidence>
<comment type="subcellular location">
    <subcellularLocation>
        <location evidence="1">Nucleus</location>
    </subcellularLocation>
</comment>
<gene>
    <name evidence="7" type="ORF">SLEP1_g8412</name>
</gene>
<dbReference type="GO" id="GO:0005634">
    <property type="term" value="C:nucleus"/>
    <property type="evidence" value="ECO:0007669"/>
    <property type="project" value="UniProtKB-SubCell"/>
</dbReference>
<keyword evidence="3" id="KW-0539">Nucleus</keyword>
<dbReference type="PANTHER" id="PTHR31945">
    <property type="entry name" value="TRANSCRIPTION FACTOR SCREAM2-RELATED"/>
    <property type="match status" value="1"/>
</dbReference>
<organism evidence="7 8">
    <name type="scientific">Rubroshorea leprosula</name>
    <dbReference type="NCBI Taxonomy" id="152421"/>
    <lineage>
        <taxon>Eukaryota</taxon>
        <taxon>Viridiplantae</taxon>
        <taxon>Streptophyta</taxon>
        <taxon>Embryophyta</taxon>
        <taxon>Tracheophyta</taxon>
        <taxon>Spermatophyta</taxon>
        <taxon>Magnoliopsida</taxon>
        <taxon>eudicotyledons</taxon>
        <taxon>Gunneridae</taxon>
        <taxon>Pentapetalae</taxon>
        <taxon>rosids</taxon>
        <taxon>malvids</taxon>
        <taxon>Malvales</taxon>
        <taxon>Dipterocarpaceae</taxon>
        <taxon>Rubroshorea</taxon>
    </lineage>
</organism>
<sequence>MLWQLTIILNNQSWCQVAFARARRATKSKAKAPTAPSSDHPLSMSEMPPQYSKKTDTIWGHGFLIIFVILTYLTRAWVSTIILGSSPSATSCHQASSSGLLETLREFDGALTTWLLGVTSSKKRSWTTFTTGVTEFLPNGWNFDSFDDNPTLTRPNPPFLGFCMPAEPGIECPFTDHPYALIDGFTVPELGSPDTRNDTPFQPQEDVLPVNATGSDQTRFISMNLAGILRKELKPDEVMVRNTAKFDVERREKDTTVDICCAAKPRLLPSTVSTLETLGLEIQQCVISCFNDFSMQASCSERTLISFKDIKQALFRNAGYEGRCLLTKGWKVKRAPNKARYMDVPKFVLHRTV</sequence>
<feature type="transmembrane region" description="Helical" evidence="5">
    <location>
        <begin position="58"/>
        <end position="78"/>
    </location>
</feature>
<proteinExistence type="predicted"/>
<evidence type="ECO:0000259" key="6">
    <source>
        <dbReference type="Pfam" id="PF22754"/>
    </source>
</evidence>
<dbReference type="GO" id="GO:0003700">
    <property type="term" value="F:DNA-binding transcription factor activity"/>
    <property type="evidence" value="ECO:0007669"/>
    <property type="project" value="TreeGrafter"/>
</dbReference>
<keyword evidence="5" id="KW-0472">Membrane</keyword>
<keyword evidence="2" id="KW-0238">DNA-binding</keyword>
<accession>A0AAV5IBE8</accession>
<name>A0AAV5IBE8_9ROSI</name>
<evidence type="ECO:0000256" key="5">
    <source>
        <dbReference type="SAM" id="Phobius"/>
    </source>
</evidence>